<keyword evidence="6 8" id="KW-0472">Membrane</keyword>
<evidence type="ECO:0000256" key="3">
    <source>
        <dbReference type="ARBA" id="ARBA00022475"/>
    </source>
</evidence>
<dbReference type="AlphaFoldDB" id="A0A239P581"/>
<dbReference type="RefSeq" id="WP_089253739.1">
    <property type="nucleotide sequence ID" value="NZ_FZPH01000014.1"/>
</dbReference>
<feature type="domain" description="VTT" evidence="9">
    <location>
        <begin position="36"/>
        <end position="161"/>
    </location>
</feature>
<evidence type="ECO:0000256" key="7">
    <source>
        <dbReference type="SAM" id="MobiDB-lite"/>
    </source>
</evidence>
<evidence type="ECO:0000256" key="6">
    <source>
        <dbReference type="ARBA" id="ARBA00023136"/>
    </source>
</evidence>
<name>A0A239P581_9ACTN</name>
<evidence type="ECO:0000313" key="11">
    <source>
        <dbReference type="Proteomes" id="UP000198362"/>
    </source>
</evidence>
<dbReference type="PANTHER" id="PTHR30353:SF15">
    <property type="entry name" value="INNER MEMBRANE PROTEIN YABI"/>
    <property type="match status" value="1"/>
</dbReference>
<dbReference type="Proteomes" id="UP000198362">
    <property type="component" value="Unassembled WGS sequence"/>
</dbReference>
<proteinExistence type="inferred from homology"/>
<dbReference type="Pfam" id="PF09335">
    <property type="entry name" value="VTT_dom"/>
    <property type="match status" value="1"/>
</dbReference>
<feature type="compositionally biased region" description="Low complexity" evidence="7">
    <location>
        <begin position="459"/>
        <end position="471"/>
    </location>
</feature>
<feature type="transmembrane region" description="Helical" evidence="8">
    <location>
        <begin position="369"/>
        <end position="387"/>
    </location>
</feature>
<gene>
    <name evidence="10" type="ORF">SAMN05421812_11421</name>
</gene>
<evidence type="ECO:0000256" key="5">
    <source>
        <dbReference type="ARBA" id="ARBA00022989"/>
    </source>
</evidence>
<evidence type="ECO:0000259" key="9">
    <source>
        <dbReference type="Pfam" id="PF09335"/>
    </source>
</evidence>
<dbReference type="Gene3D" id="1.20.144.10">
    <property type="entry name" value="Phosphatidic acid phosphatase type 2/haloperoxidase"/>
    <property type="match status" value="1"/>
</dbReference>
<feature type="transmembrane region" description="Helical" evidence="8">
    <location>
        <begin position="301"/>
        <end position="321"/>
    </location>
</feature>
<comment type="similarity">
    <text evidence="2">Belongs to the DedA family.</text>
</comment>
<comment type="subcellular location">
    <subcellularLocation>
        <location evidence="1">Cell membrane</location>
        <topology evidence="1">Multi-pass membrane protein</topology>
    </subcellularLocation>
</comment>
<feature type="region of interest" description="Disordered" evidence="7">
    <location>
        <begin position="448"/>
        <end position="487"/>
    </location>
</feature>
<evidence type="ECO:0000256" key="2">
    <source>
        <dbReference type="ARBA" id="ARBA00010792"/>
    </source>
</evidence>
<accession>A0A239P581</accession>
<feature type="transmembrane region" description="Helical" evidence="8">
    <location>
        <begin position="14"/>
        <end position="36"/>
    </location>
</feature>
<keyword evidence="5 8" id="KW-1133">Transmembrane helix</keyword>
<organism evidence="10 11">
    <name type="scientific">Asanoa hainanensis</name>
    <dbReference type="NCBI Taxonomy" id="560556"/>
    <lineage>
        <taxon>Bacteria</taxon>
        <taxon>Bacillati</taxon>
        <taxon>Actinomycetota</taxon>
        <taxon>Actinomycetes</taxon>
        <taxon>Micromonosporales</taxon>
        <taxon>Micromonosporaceae</taxon>
        <taxon>Asanoa</taxon>
    </lineage>
</organism>
<dbReference type="GO" id="GO:0005886">
    <property type="term" value="C:plasma membrane"/>
    <property type="evidence" value="ECO:0007669"/>
    <property type="project" value="UniProtKB-SubCell"/>
</dbReference>
<feature type="transmembrane region" description="Helical" evidence="8">
    <location>
        <begin position="240"/>
        <end position="264"/>
    </location>
</feature>
<keyword evidence="4 8" id="KW-0812">Transmembrane</keyword>
<dbReference type="EMBL" id="FZPH01000014">
    <property type="protein sequence ID" value="SNT62245.1"/>
    <property type="molecule type" value="Genomic_DNA"/>
</dbReference>
<dbReference type="InterPro" id="IPR032818">
    <property type="entry name" value="DedA-like"/>
</dbReference>
<feature type="transmembrane region" description="Helical" evidence="8">
    <location>
        <begin position="56"/>
        <end position="75"/>
    </location>
</feature>
<feature type="transmembrane region" description="Helical" evidence="8">
    <location>
        <begin position="399"/>
        <end position="419"/>
    </location>
</feature>
<feature type="transmembrane region" description="Helical" evidence="8">
    <location>
        <begin position="142"/>
        <end position="164"/>
    </location>
</feature>
<evidence type="ECO:0000256" key="4">
    <source>
        <dbReference type="ARBA" id="ARBA00022692"/>
    </source>
</evidence>
<evidence type="ECO:0000256" key="8">
    <source>
        <dbReference type="SAM" id="Phobius"/>
    </source>
</evidence>
<reference evidence="10 11" key="1">
    <citation type="submission" date="2017-06" db="EMBL/GenBank/DDBJ databases">
        <authorList>
            <person name="Kim H.J."/>
            <person name="Triplett B.A."/>
        </authorList>
    </citation>
    <scope>NUCLEOTIDE SEQUENCE [LARGE SCALE GENOMIC DNA]</scope>
    <source>
        <strain evidence="10 11">CGMCC 4.5593</strain>
    </source>
</reference>
<feature type="transmembrane region" description="Helical" evidence="8">
    <location>
        <begin position="330"/>
        <end position="349"/>
    </location>
</feature>
<keyword evidence="3" id="KW-1003">Cell membrane</keyword>
<dbReference type="InterPro" id="IPR032816">
    <property type="entry name" value="VTT_dom"/>
</dbReference>
<sequence length="487" mass="51700">MVDLLTRLADLPPAVIYVIAFTLIAGETAVLLGLVFPAEATLLLVGFLSFTGTLDLRVTLGLMVVAGLLGDSLAFRAGRRYGTRLREGRWGERVGAERWAKAEGMLHRLGGRGVLGARFVAFGRTLVPRLAGAAGMPYRRFVVWNVPGVLLFVSTSVLVGYVAGESYETVSEYLGKATGAVAILLLTIVVIVLAGRWLGRNPDPWRALVARAGALPPLGWVNQRFGVLFFLLTMRLGRGWALLANLVAGVALLFGIGFGLAFVMKWAVDQSGLSVIDDNIAGWFALRRTDPVVDAARDTLGILRGSLLILVVALVAVLLAWRHRSLRGDLVTVVTTAGAFVPLVLLAVISDLTRAGDLTPASSSVSGLFPSQNAVITAGFCTLAWLLSRRRRWPLRVALWTVAAAAIVSLSGARLYLGWSVASETATSVLLGVMWTLFFMVAFASRDDGTSEEPTGYVEAPLDAPDAAPELSGSDGGGLAPAPQPGR</sequence>
<protein>
    <submittedName>
        <fullName evidence="10">Undecaprenyl-diphosphatase</fullName>
    </submittedName>
</protein>
<evidence type="ECO:0000256" key="1">
    <source>
        <dbReference type="ARBA" id="ARBA00004651"/>
    </source>
</evidence>
<feature type="transmembrane region" description="Helical" evidence="8">
    <location>
        <begin position="176"/>
        <end position="198"/>
    </location>
</feature>
<evidence type="ECO:0000313" key="10">
    <source>
        <dbReference type="EMBL" id="SNT62245.1"/>
    </source>
</evidence>
<feature type="transmembrane region" description="Helical" evidence="8">
    <location>
        <begin position="425"/>
        <end position="444"/>
    </location>
</feature>
<dbReference type="PANTHER" id="PTHR30353">
    <property type="entry name" value="INNER MEMBRANE PROTEIN DEDA-RELATED"/>
    <property type="match status" value="1"/>
</dbReference>
<dbReference type="OrthoDB" id="9813426at2"/>
<keyword evidence="11" id="KW-1185">Reference proteome</keyword>